<evidence type="ECO:0000313" key="2">
    <source>
        <dbReference type="EMBL" id="CAA7407426.1"/>
    </source>
</evidence>
<accession>A0A7I8LCP8</accession>
<protein>
    <submittedName>
        <fullName evidence="2">Uncharacterized protein</fullName>
    </submittedName>
</protein>
<dbReference type="Proteomes" id="UP000663760">
    <property type="component" value="Chromosome 13"/>
</dbReference>
<gene>
    <name evidence="2" type="ORF">SI8410_13018104</name>
</gene>
<evidence type="ECO:0000313" key="3">
    <source>
        <dbReference type="Proteomes" id="UP000663760"/>
    </source>
</evidence>
<name>A0A7I8LCP8_SPIIN</name>
<dbReference type="EMBL" id="LR746276">
    <property type="protein sequence ID" value="CAA7407426.1"/>
    <property type="molecule type" value="Genomic_DNA"/>
</dbReference>
<organism evidence="2 3">
    <name type="scientific">Spirodela intermedia</name>
    <name type="common">Intermediate duckweed</name>
    <dbReference type="NCBI Taxonomy" id="51605"/>
    <lineage>
        <taxon>Eukaryota</taxon>
        <taxon>Viridiplantae</taxon>
        <taxon>Streptophyta</taxon>
        <taxon>Embryophyta</taxon>
        <taxon>Tracheophyta</taxon>
        <taxon>Spermatophyta</taxon>
        <taxon>Magnoliopsida</taxon>
        <taxon>Liliopsida</taxon>
        <taxon>Araceae</taxon>
        <taxon>Lemnoideae</taxon>
        <taxon>Spirodela</taxon>
    </lineage>
</organism>
<dbReference type="AlphaFoldDB" id="A0A7I8LCP8"/>
<reference evidence="2" key="1">
    <citation type="submission" date="2020-02" db="EMBL/GenBank/DDBJ databases">
        <authorList>
            <person name="Scholz U."/>
            <person name="Mascher M."/>
            <person name="Fiebig A."/>
        </authorList>
    </citation>
    <scope>NUCLEOTIDE SEQUENCE</scope>
</reference>
<proteinExistence type="predicted"/>
<evidence type="ECO:0000256" key="1">
    <source>
        <dbReference type="SAM" id="MobiDB-lite"/>
    </source>
</evidence>
<sequence>MCRRRNESEGKGKNGSCGPTPEPARSFLKDDDETENARVRLGRCRQRSSAGGLAEGGGKYSDLPLVAFPFSDCTLSPSPRSMRYKCPGCIRICGTLVGNKFMGCAPVGIGKE</sequence>
<feature type="compositionally biased region" description="Basic and acidic residues" evidence="1">
    <location>
        <begin position="1"/>
        <end position="12"/>
    </location>
</feature>
<keyword evidence="3" id="KW-1185">Reference proteome</keyword>
<feature type="region of interest" description="Disordered" evidence="1">
    <location>
        <begin position="1"/>
        <end position="60"/>
    </location>
</feature>